<feature type="domain" description="4Fe4S-binding SPASM" evidence="1">
    <location>
        <begin position="1"/>
        <end position="55"/>
    </location>
</feature>
<evidence type="ECO:0000313" key="2">
    <source>
        <dbReference type="EMBL" id="GAG25794.1"/>
    </source>
</evidence>
<gene>
    <name evidence="2" type="ORF">S01H1_51775</name>
</gene>
<dbReference type="Pfam" id="PF13186">
    <property type="entry name" value="SPASM"/>
    <property type="match status" value="1"/>
</dbReference>
<proteinExistence type="predicted"/>
<comment type="caution">
    <text evidence="2">The sequence shown here is derived from an EMBL/GenBank/DDBJ whole genome shotgun (WGS) entry which is preliminary data.</text>
</comment>
<dbReference type="SUPFAM" id="SSF102114">
    <property type="entry name" value="Radical SAM enzymes"/>
    <property type="match status" value="1"/>
</dbReference>
<dbReference type="InterPro" id="IPR013785">
    <property type="entry name" value="Aldolase_TIM"/>
</dbReference>
<dbReference type="InterPro" id="IPR058240">
    <property type="entry name" value="rSAM_sf"/>
</dbReference>
<protein>
    <recommendedName>
        <fullName evidence="1">4Fe4S-binding SPASM domain-containing protein</fullName>
    </recommendedName>
</protein>
<dbReference type="InterPro" id="IPR023885">
    <property type="entry name" value="4Fe4S-binding_SPASM_dom"/>
</dbReference>
<sequence>DGTIVPCCFDPHRKFNLGNMFEETPFKKIWKNKKYADFRKAIIRNKDSFEMCKDCSGELKPEDLD</sequence>
<feature type="non-terminal residue" evidence="2">
    <location>
        <position position="1"/>
    </location>
</feature>
<dbReference type="EMBL" id="BARS01033432">
    <property type="protein sequence ID" value="GAG25794.1"/>
    <property type="molecule type" value="Genomic_DNA"/>
</dbReference>
<accession>X0W4J0</accession>
<dbReference type="Gene3D" id="3.20.20.70">
    <property type="entry name" value="Aldolase class I"/>
    <property type="match status" value="1"/>
</dbReference>
<evidence type="ECO:0000259" key="1">
    <source>
        <dbReference type="Pfam" id="PF13186"/>
    </source>
</evidence>
<name>X0W4J0_9ZZZZ</name>
<reference evidence="2" key="1">
    <citation type="journal article" date="2014" name="Front. Microbiol.">
        <title>High frequency of phylogenetically diverse reductive dehalogenase-homologous genes in deep subseafloor sedimentary metagenomes.</title>
        <authorList>
            <person name="Kawai M."/>
            <person name="Futagami T."/>
            <person name="Toyoda A."/>
            <person name="Takaki Y."/>
            <person name="Nishi S."/>
            <person name="Hori S."/>
            <person name="Arai W."/>
            <person name="Tsubouchi T."/>
            <person name="Morono Y."/>
            <person name="Uchiyama I."/>
            <person name="Ito T."/>
            <person name="Fujiyama A."/>
            <person name="Inagaki F."/>
            <person name="Takami H."/>
        </authorList>
    </citation>
    <scope>NUCLEOTIDE SEQUENCE</scope>
    <source>
        <strain evidence="2">Expedition CK06-06</strain>
    </source>
</reference>
<organism evidence="2">
    <name type="scientific">marine sediment metagenome</name>
    <dbReference type="NCBI Taxonomy" id="412755"/>
    <lineage>
        <taxon>unclassified sequences</taxon>
        <taxon>metagenomes</taxon>
        <taxon>ecological metagenomes</taxon>
    </lineage>
</organism>
<dbReference type="AlphaFoldDB" id="X0W4J0"/>